<dbReference type="Pfam" id="PF02263">
    <property type="entry name" value="GBP"/>
    <property type="match status" value="2"/>
</dbReference>
<accession>A0A1V9YCN9</accession>
<dbReference type="SUPFAM" id="SSF52540">
    <property type="entry name" value="P-loop containing nucleoside triphosphate hydrolases"/>
    <property type="match status" value="1"/>
</dbReference>
<dbReference type="InterPro" id="IPR027417">
    <property type="entry name" value="P-loop_NTPase"/>
</dbReference>
<dbReference type="Gene3D" id="3.40.50.300">
    <property type="entry name" value="P-loop containing nucleotide triphosphate hydrolases"/>
    <property type="match status" value="1"/>
</dbReference>
<feature type="region of interest" description="Disordered" evidence="5">
    <location>
        <begin position="238"/>
        <end position="272"/>
    </location>
</feature>
<keyword evidence="6" id="KW-0472">Membrane</keyword>
<dbReference type="AlphaFoldDB" id="A0A1V9YCN9"/>
<dbReference type="SUPFAM" id="SSF48340">
    <property type="entry name" value="Interferon-induced guanylate-binding protein 1 (GBP1), C-terminal domain"/>
    <property type="match status" value="1"/>
</dbReference>
<proteinExistence type="inferred from homology"/>
<feature type="transmembrane region" description="Helical" evidence="6">
    <location>
        <begin position="515"/>
        <end position="534"/>
    </location>
</feature>
<evidence type="ECO:0000256" key="3">
    <source>
        <dbReference type="ARBA" id="ARBA00023134"/>
    </source>
</evidence>
<dbReference type="InterPro" id="IPR015894">
    <property type="entry name" value="Guanylate-bd_N"/>
</dbReference>
<feature type="domain" description="GB1/RHD3-type G" evidence="7">
    <location>
        <begin position="50"/>
        <end position="378"/>
    </location>
</feature>
<evidence type="ECO:0000256" key="2">
    <source>
        <dbReference type="ARBA" id="ARBA00022801"/>
    </source>
</evidence>
<dbReference type="PANTHER" id="PTHR10751">
    <property type="entry name" value="GUANYLATE BINDING PROTEIN"/>
    <property type="match status" value="1"/>
</dbReference>
<dbReference type="InterPro" id="IPR036543">
    <property type="entry name" value="Guanylate-bd_C_sf"/>
</dbReference>
<dbReference type="InterPro" id="IPR030386">
    <property type="entry name" value="G_GB1_RHD3_dom"/>
</dbReference>
<dbReference type="PROSITE" id="PS51715">
    <property type="entry name" value="G_GB1_RHD3"/>
    <property type="match status" value="1"/>
</dbReference>
<evidence type="ECO:0000256" key="5">
    <source>
        <dbReference type="SAM" id="MobiDB-lite"/>
    </source>
</evidence>
<keyword evidence="2" id="KW-0378">Hydrolase</keyword>
<sequence length="607" mass="68100">MTEHAEAGIPAEPALQQIGAIQIVRINDEGTKFELNDEAIESILGKVPADMKVAIISVVGAFRTGKSFVLDLFLRYLKYTSTHDAPDVTTRDWAMAHGAQLEGNSNFEQTHGETGFSWRAGRKRNTTGIWMWGEPFIRKSKAGEDIAVFLIDTQGMFDSETSQMLTASIFGLSTLLSSYQIYNVDKRVQEDNLQHLALFTEYGRMALQGSIDQNDNMDLKAASQRSIEAVAKSASGKNLTKQQSVDTDVVDATDVEDAKSDEDEDDGEGAHDGLMRPFQHLDFLVRDWQDFKRKATLEEKKVDMKAYTQEILATRKQQDLADTREQIFACFQTISCVLLSHPGHAVTDRDYDGSIEEIDGRFMELLTSYLNHLFGPAALEPKKIHGVNVSSAELLTFIKSYAALFKEATIFPEAKTLLEATAEANNVNMKEKALAKYKLEMAKLVGPKCNYVKPVLLTEHHRMCTIGAMTIFDHGAKMGRQTAITKFRGQLAAEIEKEHLRYVEVNAERDPYKNLEFYVVPMTMVVVLFIFRVAQDLMCYESVGIDIPIYDCNHVSHTLSHLYWAIITFMLIVTFATGSVMYDRFKAVYSIAKTAFLAQDGAKQKAD</sequence>
<keyword evidence="6" id="KW-1133">Transmembrane helix</keyword>
<keyword evidence="3" id="KW-0342">GTP-binding</keyword>
<protein>
    <submittedName>
        <fullName evidence="8">Atlastin-like protein</fullName>
    </submittedName>
</protein>
<evidence type="ECO:0000256" key="6">
    <source>
        <dbReference type="SAM" id="Phobius"/>
    </source>
</evidence>
<evidence type="ECO:0000259" key="7">
    <source>
        <dbReference type="PROSITE" id="PS51715"/>
    </source>
</evidence>
<dbReference type="GO" id="GO:0003924">
    <property type="term" value="F:GTPase activity"/>
    <property type="evidence" value="ECO:0007669"/>
    <property type="project" value="InterPro"/>
</dbReference>
<organism evidence="8 9">
    <name type="scientific">Achlya hypogyna</name>
    <name type="common">Oomycete</name>
    <name type="synonym">Protoachlya hypogyna</name>
    <dbReference type="NCBI Taxonomy" id="1202772"/>
    <lineage>
        <taxon>Eukaryota</taxon>
        <taxon>Sar</taxon>
        <taxon>Stramenopiles</taxon>
        <taxon>Oomycota</taxon>
        <taxon>Saprolegniomycetes</taxon>
        <taxon>Saprolegniales</taxon>
        <taxon>Achlyaceae</taxon>
        <taxon>Achlya</taxon>
    </lineage>
</organism>
<feature type="compositionally biased region" description="Acidic residues" evidence="5">
    <location>
        <begin position="248"/>
        <end position="267"/>
    </location>
</feature>
<keyword evidence="9" id="KW-1185">Reference proteome</keyword>
<reference evidence="8 9" key="1">
    <citation type="journal article" date="2014" name="Genome Biol. Evol.">
        <title>The secreted proteins of Achlya hypogyna and Thraustotheca clavata identify the ancestral oomycete secretome and reveal gene acquisitions by horizontal gene transfer.</title>
        <authorList>
            <person name="Misner I."/>
            <person name="Blouin N."/>
            <person name="Leonard G."/>
            <person name="Richards T.A."/>
            <person name="Lane C.E."/>
        </authorList>
    </citation>
    <scope>NUCLEOTIDE SEQUENCE [LARGE SCALE GENOMIC DNA]</scope>
    <source>
        <strain evidence="8 9">ATCC 48635</strain>
    </source>
</reference>
<dbReference type="Proteomes" id="UP000243579">
    <property type="component" value="Unassembled WGS sequence"/>
</dbReference>
<dbReference type="GO" id="GO:0005525">
    <property type="term" value="F:GTP binding"/>
    <property type="evidence" value="ECO:0007669"/>
    <property type="project" value="UniProtKB-KW"/>
</dbReference>
<evidence type="ECO:0000313" key="8">
    <source>
        <dbReference type="EMBL" id="OQR83484.1"/>
    </source>
</evidence>
<comment type="caution">
    <text evidence="8">The sequence shown here is derived from an EMBL/GenBank/DDBJ whole genome shotgun (WGS) entry which is preliminary data.</text>
</comment>
<dbReference type="Gene3D" id="1.20.58.420">
    <property type="entry name" value="AHSP"/>
    <property type="match status" value="1"/>
</dbReference>
<name>A0A1V9YCN9_ACHHY</name>
<keyword evidence="6" id="KW-0812">Transmembrane</keyword>
<dbReference type="EMBL" id="JNBR01002141">
    <property type="protein sequence ID" value="OQR83484.1"/>
    <property type="molecule type" value="Genomic_DNA"/>
</dbReference>
<gene>
    <name evidence="8" type="ORF">ACHHYP_14653</name>
</gene>
<evidence type="ECO:0000256" key="4">
    <source>
        <dbReference type="PROSITE-ProRule" id="PRU01052"/>
    </source>
</evidence>
<feature type="transmembrane region" description="Helical" evidence="6">
    <location>
        <begin position="562"/>
        <end position="582"/>
    </location>
</feature>
<comment type="similarity">
    <text evidence="4">Belongs to the TRAFAC class dynamin-like GTPase superfamily. GB1/RHD3 GTPase family.</text>
</comment>
<evidence type="ECO:0000313" key="9">
    <source>
        <dbReference type="Proteomes" id="UP000243579"/>
    </source>
</evidence>
<dbReference type="OrthoDB" id="7788754at2759"/>
<evidence type="ECO:0000256" key="1">
    <source>
        <dbReference type="ARBA" id="ARBA00022741"/>
    </source>
</evidence>
<keyword evidence="1" id="KW-0547">Nucleotide-binding</keyword>